<dbReference type="OrthoDB" id="2339454at2"/>
<keyword evidence="3" id="KW-1185">Reference proteome</keyword>
<evidence type="ECO:0008006" key="5">
    <source>
        <dbReference type="Google" id="ProtNLM"/>
    </source>
</evidence>
<evidence type="ECO:0000313" key="4">
    <source>
        <dbReference type="Proteomes" id="UP000183039"/>
    </source>
</evidence>
<sequence length="148" mass="16660">MDWLSILKDSEKSKNDKLEAVGYIRDILDYGGESDDNTIKIIDNLSVQATLQNDDDIKESILDAMLEGSKAPSVEKSINLTPIINHLNGFNDECLSYILSMLGNSGNIKYRPIIELYKDNSKLEEDVEEALSELDYRIKNKKGTVSQD</sequence>
<proteinExistence type="predicted"/>
<dbReference type="RefSeq" id="WP_071879418.1">
    <property type="nucleotide sequence ID" value="NZ_JXLC01000051.1"/>
</dbReference>
<protein>
    <recommendedName>
        <fullName evidence="5">Immunity protein 30 domain-containing protein</fullName>
    </recommendedName>
</protein>
<reference evidence="2 4" key="1">
    <citation type="submission" date="2014-12" db="EMBL/GenBank/DDBJ databases">
        <title>Draft genome sequences of 29 type strains of Enterococci.</title>
        <authorList>
            <person name="Zhong Z."/>
            <person name="Sun Z."/>
            <person name="Liu W."/>
            <person name="Zhang W."/>
            <person name="Zhang H."/>
        </authorList>
    </citation>
    <scope>NUCLEOTIDE SEQUENCE [LARGE SCALE GENOMIC DNA]</scope>
    <source>
        <strain evidence="2 4">DSM 22801</strain>
    </source>
</reference>
<dbReference type="Proteomes" id="UP000065511">
    <property type="component" value="Chromosome"/>
</dbReference>
<organism evidence="2 4">
    <name type="scientific">Enterococcus silesiacus</name>
    <dbReference type="NCBI Taxonomy" id="332949"/>
    <lineage>
        <taxon>Bacteria</taxon>
        <taxon>Bacillati</taxon>
        <taxon>Bacillota</taxon>
        <taxon>Bacilli</taxon>
        <taxon>Lactobacillales</taxon>
        <taxon>Enterococcaceae</taxon>
        <taxon>Enterococcus</taxon>
    </lineage>
</organism>
<evidence type="ECO:0000313" key="2">
    <source>
        <dbReference type="EMBL" id="OJG84395.1"/>
    </source>
</evidence>
<gene>
    <name evidence="1" type="ORF">ATZ33_12405</name>
    <name evidence="2" type="ORF">RV15_GL003097</name>
</gene>
<dbReference type="KEGG" id="ess:ATZ33_12405"/>
<accession>A0A0S3KDL7</accession>
<dbReference type="EMBL" id="JXLC01000051">
    <property type="protein sequence ID" value="OJG84395.1"/>
    <property type="molecule type" value="Genomic_DNA"/>
</dbReference>
<dbReference type="Proteomes" id="UP000183039">
    <property type="component" value="Unassembled WGS sequence"/>
</dbReference>
<dbReference type="AlphaFoldDB" id="A0A0S3KDL7"/>
<reference evidence="1 3" key="2">
    <citation type="submission" date="2015-12" db="EMBL/GenBank/DDBJ databases">
        <authorList>
            <person name="Lauer A."/>
            <person name="Humrighouse B."/>
            <person name="Loparev V."/>
            <person name="Shewmaker P.L."/>
            <person name="Whitney A.M."/>
            <person name="McLaughlin R.W."/>
        </authorList>
    </citation>
    <scope>NUCLEOTIDE SEQUENCE [LARGE SCALE GENOMIC DNA]</scope>
    <source>
        <strain evidence="1 3">LMG 23085</strain>
    </source>
</reference>
<dbReference type="EMBL" id="CP013614">
    <property type="protein sequence ID" value="ALS02153.1"/>
    <property type="molecule type" value="Genomic_DNA"/>
</dbReference>
<evidence type="ECO:0000313" key="3">
    <source>
        <dbReference type="Proteomes" id="UP000065511"/>
    </source>
</evidence>
<evidence type="ECO:0000313" key="1">
    <source>
        <dbReference type="EMBL" id="ALS02153.1"/>
    </source>
</evidence>
<name>A0A0S3KDL7_9ENTE</name>